<reference evidence="3" key="1">
    <citation type="journal article" date="2019" name="Int. J. Syst. Evol. Microbiol.">
        <title>The Global Catalogue of Microorganisms (GCM) 10K type strain sequencing project: providing services to taxonomists for standard genome sequencing and annotation.</title>
        <authorList>
            <consortium name="The Broad Institute Genomics Platform"/>
            <consortium name="The Broad Institute Genome Sequencing Center for Infectious Disease"/>
            <person name="Wu L."/>
            <person name="Ma J."/>
        </authorList>
    </citation>
    <scope>NUCLEOTIDE SEQUENCE [LARGE SCALE GENOMIC DNA]</scope>
    <source>
        <strain evidence="3">KCTC 15012</strain>
    </source>
</reference>
<protein>
    <submittedName>
        <fullName evidence="2">Uncharacterized protein</fullName>
    </submittedName>
</protein>
<evidence type="ECO:0000313" key="2">
    <source>
        <dbReference type="EMBL" id="MFD2235239.1"/>
    </source>
</evidence>
<feature type="compositionally biased region" description="Basic and acidic residues" evidence="1">
    <location>
        <begin position="46"/>
        <end position="56"/>
    </location>
</feature>
<evidence type="ECO:0000313" key="3">
    <source>
        <dbReference type="Proteomes" id="UP001597296"/>
    </source>
</evidence>
<accession>A0ABW5CD92</accession>
<proteinExistence type="predicted"/>
<sequence>MAAPSSRRPGSGAGPSPRGLSVDPDDRLLPSGARDERPAAAPAEPRFYREAREHPRAPTPRADSGLRAERAAAARRPRP</sequence>
<dbReference type="RefSeq" id="WP_377318235.1">
    <property type="nucleotide sequence ID" value="NZ_JBHUIY010000039.1"/>
</dbReference>
<dbReference type="Proteomes" id="UP001597296">
    <property type="component" value="Unassembled WGS sequence"/>
</dbReference>
<gene>
    <name evidence="2" type="ORF">ACFSNB_15630</name>
</gene>
<name>A0ABW5CD92_9PROT</name>
<keyword evidence="3" id="KW-1185">Reference proteome</keyword>
<evidence type="ECO:0000256" key="1">
    <source>
        <dbReference type="SAM" id="MobiDB-lite"/>
    </source>
</evidence>
<feature type="region of interest" description="Disordered" evidence="1">
    <location>
        <begin position="1"/>
        <end position="79"/>
    </location>
</feature>
<dbReference type="EMBL" id="JBHUIY010000039">
    <property type="protein sequence ID" value="MFD2235239.1"/>
    <property type="molecule type" value="Genomic_DNA"/>
</dbReference>
<feature type="non-terminal residue" evidence="2">
    <location>
        <position position="79"/>
    </location>
</feature>
<organism evidence="2 3">
    <name type="scientific">Phaeospirillum tilakii</name>
    <dbReference type="NCBI Taxonomy" id="741673"/>
    <lineage>
        <taxon>Bacteria</taxon>
        <taxon>Pseudomonadati</taxon>
        <taxon>Pseudomonadota</taxon>
        <taxon>Alphaproteobacteria</taxon>
        <taxon>Rhodospirillales</taxon>
        <taxon>Rhodospirillaceae</taxon>
        <taxon>Phaeospirillum</taxon>
    </lineage>
</organism>
<feature type="compositionally biased region" description="Basic and acidic residues" evidence="1">
    <location>
        <begin position="24"/>
        <end position="38"/>
    </location>
</feature>
<comment type="caution">
    <text evidence="2">The sequence shown here is derived from an EMBL/GenBank/DDBJ whole genome shotgun (WGS) entry which is preliminary data.</text>
</comment>
<feature type="compositionally biased region" description="Low complexity" evidence="1">
    <location>
        <begin position="1"/>
        <end position="19"/>
    </location>
</feature>